<dbReference type="Gene3D" id="1.10.443.10">
    <property type="entry name" value="Intergrase catalytic core"/>
    <property type="match status" value="1"/>
</dbReference>
<dbReference type="InterPro" id="IPR044068">
    <property type="entry name" value="CB"/>
</dbReference>
<accession>A0ABU5ZMH4</accession>
<name>A0ABU5ZMH4_9BACL</name>
<dbReference type="PROSITE" id="PS51898">
    <property type="entry name" value="TYR_RECOMBINASE"/>
    <property type="match status" value="1"/>
</dbReference>
<comment type="caution">
    <text evidence="8">The sequence shown here is derived from an EMBL/GenBank/DDBJ whole genome shotgun (WGS) entry which is preliminary data.</text>
</comment>
<dbReference type="PANTHER" id="PTHR30349:SF41">
    <property type="entry name" value="INTEGRASE_RECOMBINASE PROTEIN MJ0367-RELATED"/>
    <property type="match status" value="1"/>
</dbReference>
<evidence type="ECO:0000256" key="4">
    <source>
        <dbReference type="ARBA" id="ARBA00023172"/>
    </source>
</evidence>
<proteinExistence type="inferred from homology"/>
<dbReference type="InterPro" id="IPR011010">
    <property type="entry name" value="DNA_brk_join_enz"/>
</dbReference>
<keyword evidence="2" id="KW-0229">DNA integration</keyword>
<organism evidence="8 9">
    <name type="scientific">Ferviditalea candida</name>
    <dbReference type="NCBI Taxonomy" id="3108399"/>
    <lineage>
        <taxon>Bacteria</taxon>
        <taxon>Bacillati</taxon>
        <taxon>Bacillota</taxon>
        <taxon>Bacilli</taxon>
        <taxon>Bacillales</taxon>
        <taxon>Paenibacillaceae</taxon>
        <taxon>Ferviditalea</taxon>
    </lineage>
</organism>
<sequence length="345" mass="39683">MKIKDDAFFKLIRNFLTIYLPKQKCYSLNTIKSYKEALNLLLDYLQTEKQIPLLRITFELLDSTTIGRFLDWLEEVRGCSVSTRNQRLMALKSFFKYAAMMDSSQIAAHAELAKVATKKAPSSIVEFLTEKALKILLEQPSTHSRCGIRDRFFMILMYDTAARCQEMLDLRLKDIQLQPKNSIAYLTGKGGKMRVVPLMDKTVEHCRYYLDNFHPSGIGSADDYLFYTTIHGKQNQMSPDNVASFMKRYGKLAKEGCSEVPENVHPHQLRHTRAIHLYRGGMPLALLSEFLGHADLATTQIYAYADTEMKRAAIQKVDGMNQLTPREQPVWLDDDEMIRKLYGLK</sequence>
<evidence type="ECO:0000256" key="5">
    <source>
        <dbReference type="PROSITE-ProRule" id="PRU01248"/>
    </source>
</evidence>
<protein>
    <submittedName>
        <fullName evidence="8">Tyrosine-type recombinase/integrase</fullName>
    </submittedName>
</protein>
<dbReference type="InterPro" id="IPR004107">
    <property type="entry name" value="Integrase_SAM-like_N"/>
</dbReference>
<evidence type="ECO:0000256" key="1">
    <source>
        <dbReference type="ARBA" id="ARBA00008857"/>
    </source>
</evidence>
<dbReference type="InterPro" id="IPR010998">
    <property type="entry name" value="Integrase_recombinase_N"/>
</dbReference>
<evidence type="ECO:0000313" key="9">
    <source>
        <dbReference type="Proteomes" id="UP001310386"/>
    </source>
</evidence>
<dbReference type="RefSeq" id="WP_371754994.1">
    <property type="nucleotide sequence ID" value="NZ_JAYJLD010000023.1"/>
</dbReference>
<dbReference type="Gene3D" id="1.10.150.130">
    <property type="match status" value="1"/>
</dbReference>
<feature type="domain" description="Core-binding (CB)" evidence="7">
    <location>
        <begin position="6"/>
        <end position="99"/>
    </location>
</feature>
<reference evidence="8" key="1">
    <citation type="submission" date="2023-12" db="EMBL/GenBank/DDBJ databases">
        <title>Fervidustalea candida gen. nov., sp. nov., a novel member of the family Paenibacillaceae isolated from a geothermal area.</title>
        <authorList>
            <person name="Li W.-J."/>
            <person name="Jiao J.-Y."/>
            <person name="Chen Y."/>
        </authorList>
    </citation>
    <scope>NUCLEOTIDE SEQUENCE</scope>
    <source>
        <strain evidence="8">SYSU GA230002</strain>
    </source>
</reference>
<comment type="similarity">
    <text evidence="1">Belongs to the 'phage' integrase family.</text>
</comment>
<dbReference type="EMBL" id="JAYJLD010000023">
    <property type="protein sequence ID" value="MEB3102871.1"/>
    <property type="molecule type" value="Genomic_DNA"/>
</dbReference>
<dbReference type="PROSITE" id="PS51900">
    <property type="entry name" value="CB"/>
    <property type="match status" value="1"/>
</dbReference>
<evidence type="ECO:0000256" key="2">
    <source>
        <dbReference type="ARBA" id="ARBA00022908"/>
    </source>
</evidence>
<feature type="domain" description="Tyr recombinase" evidence="6">
    <location>
        <begin position="123"/>
        <end position="315"/>
    </location>
</feature>
<gene>
    <name evidence="8" type="ORF">VF724_14520</name>
</gene>
<evidence type="ECO:0000259" key="6">
    <source>
        <dbReference type="PROSITE" id="PS51898"/>
    </source>
</evidence>
<evidence type="ECO:0000259" key="7">
    <source>
        <dbReference type="PROSITE" id="PS51900"/>
    </source>
</evidence>
<evidence type="ECO:0000313" key="8">
    <source>
        <dbReference type="EMBL" id="MEB3102871.1"/>
    </source>
</evidence>
<dbReference type="InterPro" id="IPR050090">
    <property type="entry name" value="Tyrosine_recombinase_XerCD"/>
</dbReference>
<keyword evidence="3 5" id="KW-0238">DNA-binding</keyword>
<dbReference type="SUPFAM" id="SSF56349">
    <property type="entry name" value="DNA breaking-rejoining enzymes"/>
    <property type="match status" value="1"/>
</dbReference>
<dbReference type="InterPro" id="IPR002104">
    <property type="entry name" value="Integrase_catalytic"/>
</dbReference>
<keyword evidence="9" id="KW-1185">Reference proteome</keyword>
<evidence type="ECO:0000256" key="3">
    <source>
        <dbReference type="ARBA" id="ARBA00023125"/>
    </source>
</evidence>
<dbReference type="Proteomes" id="UP001310386">
    <property type="component" value="Unassembled WGS sequence"/>
</dbReference>
<dbReference type="InterPro" id="IPR013762">
    <property type="entry name" value="Integrase-like_cat_sf"/>
</dbReference>
<dbReference type="Pfam" id="PF00589">
    <property type="entry name" value="Phage_integrase"/>
    <property type="match status" value="1"/>
</dbReference>
<dbReference type="Pfam" id="PF02899">
    <property type="entry name" value="Phage_int_SAM_1"/>
    <property type="match status" value="1"/>
</dbReference>
<keyword evidence="4" id="KW-0233">DNA recombination</keyword>
<dbReference type="PANTHER" id="PTHR30349">
    <property type="entry name" value="PHAGE INTEGRASE-RELATED"/>
    <property type="match status" value="1"/>
</dbReference>